<dbReference type="PROSITE" id="PS01031">
    <property type="entry name" value="SHSP"/>
    <property type="match status" value="1"/>
</dbReference>
<protein>
    <submittedName>
        <fullName evidence="5">Heat shock protein 23</fullName>
    </submittedName>
</protein>
<sequence length="112" mass="12925">MQEFKPDEISIRLMDNFVIVEEKHEKKKDEHGTISRHFVRKYMVPQQCDLKKATNTLSSNGFLTIIVPKRPEADKMTRKRGSLTSNILPSKHNITCNVHVSCNFLLNNITVT</sequence>
<dbReference type="PANTHER" id="PTHR45640">
    <property type="entry name" value="HEAT SHOCK PROTEIN HSP-12.2-RELATED"/>
    <property type="match status" value="1"/>
</dbReference>
<dbReference type="CDD" id="cd06526">
    <property type="entry name" value="metazoan_ACD"/>
    <property type="match status" value="1"/>
</dbReference>
<evidence type="ECO:0000256" key="1">
    <source>
        <dbReference type="ARBA" id="ARBA00023016"/>
    </source>
</evidence>
<keyword evidence="1 5" id="KW-0346">Stress response</keyword>
<gene>
    <name evidence="5" type="ORF">EAI_06772</name>
</gene>
<dbReference type="InterPro" id="IPR001436">
    <property type="entry name" value="Alpha-crystallin/sHSP_animal"/>
</dbReference>
<dbReference type="InterPro" id="IPR002068">
    <property type="entry name" value="A-crystallin/Hsp20_dom"/>
</dbReference>
<reference evidence="5 6" key="1">
    <citation type="journal article" date="2010" name="Science">
        <title>Genomic comparison of the ants Camponotus floridanus and Harpegnathos saltator.</title>
        <authorList>
            <person name="Bonasio R."/>
            <person name="Zhang G."/>
            <person name="Ye C."/>
            <person name="Mutti N.S."/>
            <person name="Fang X."/>
            <person name="Qin N."/>
            <person name="Donahue G."/>
            <person name="Yang P."/>
            <person name="Li Q."/>
            <person name="Li C."/>
            <person name="Zhang P."/>
            <person name="Huang Z."/>
            <person name="Berger S.L."/>
            <person name="Reinberg D."/>
            <person name="Wang J."/>
            <person name="Liebig J."/>
        </authorList>
    </citation>
    <scope>NUCLEOTIDE SEQUENCE [LARGE SCALE GENOMIC DNA]</scope>
    <source>
        <strain evidence="5 6">R22 G/1</strain>
    </source>
</reference>
<dbReference type="Pfam" id="PF00011">
    <property type="entry name" value="HSP20"/>
    <property type="match status" value="1"/>
</dbReference>
<dbReference type="Gene3D" id="2.60.40.790">
    <property type="match status" value="1"/>
</dbReference>
<keyword evidence="6" id="KW-1185">Reference proteome</keyword>
<dbReference type="GO" id="GO:0005737">
    <property type="term" value="C:cytoplasm"/>
    <property type="evidence" value="ECO:0007669"/>
    <property type="project" value="TreeGrafter"/>
</dbReference>
<comment type="similarity">
    <text evidence="2 3">Belongs to the small heat shock protein (HSP20) family.</text>
</comment>
<organism evidence="6">
    <name type="scientific">Harpegnathos saltator</name>
    <name type="common">Jerdon's jumping ant</name>
    <dbReference type="NCBI Taxonomy" id="610380"/>
    <lineage>
        <taxon>Eukaryota</taxon>
        <taxon>Metazoa</taxon>
        <taxon>Ecdysozoa</taxon>
        <taxon>Arthropoda</taxon>
        <taxon>Hexapoda</taxon>
        <taxon>Insecta</taxon>
        <taxon>Pterygota</taxon>
        <taxon>Neoptera</taxon>
        <taxon>Endopterygota</taxon>
        <taxon>Hymenoptera</taxon>
        <taxon>Apocrita</taxon>
        <taxon>Aculeata</taxon>
        <taxon>Formicoidea</taxon>
        <taxon>Formicidae</taxon>
        <taxon>Ponerinae</taxon>
        <taxon>Ponerini</taxon>
        <taxon>Harpegnathos</taxon>
    </lineage>
</organism>
<dbReference type="EMBL" id="GL446901">
    <property type="protein sequence ID" value="EFN87096.1"/>
    <property type="molecule type" value="Genomic_DNA"/>
</dbReference>
<dbReference type="PRINTS" id="PR00299">
    <property type="entry name" value="ACRYSTALLIN"/>
</dbReference>
<evidence type="ECO:0000256" key="3">
    <source>
        <dbReference type="RuleBase" id="RU003616"/>
    </source>
</evidence>
<evidence type="ECO:0000259" key="4">
    <source>
        <dbReference type="PROSITE" id="PS01031"/>
    </source>
</evidence>
<dbReference type="Proteomes" id="UP000008237">
    <property type="component" value="Unassembled WGS sequence"/>
</dbReference>
<dbReference type="GO" id="GO:0042026">
    <property type="term" value="P:protein refolding"/>
    <property type="evidence" value="ECO:0007669"/>
    <property type="project" value="TreeGrafter"/>
</dbReference>
<evidence type="ECO:0000256" key="2">
    <source>
        <dbReference type="PROSITE-ProRule" id="PRU00285"/>
    </source>
</evidence>
<dbReference type="PANTHER" id="PTHR45640:SF13">
    <property type="entry name" value="HEAT SHOCK PROTEIN 22-RELATED"/>
    <property type="match status" value="1"/>
</dbReference>
<evidence type="ECO:0000313" key="6">
    <source>
        <dbReference type="Proteomes" id="UP000008237"/>
    </source>
</evidence>
<dbReference type="InParanoid" id="E2BB05"/>
<name>E2BB05_HARSA</name>
<dbReference type="AlphaFoldDB" id="E2BB05"/>
<dbReference type="STRING" id="610380.E2BB05"/>
<dbReference type="GO" id="GO:0051082">
    <property type="term" value="F:unfolded protein binding"/>
    <property type="evidence" value="ECO:0007669"/>
    <property type="project" value="TreeGrafter"/>
</dbReference>
<dbReference type="InterPro" id="IPR008978">
    <property type="entry name" value="HSP20-like_chaperone"/>
</dbReference>
<feature type="domain" description="SHSP" evidence="4">
    <location>
        <begin position="1"/>
        <end position="86"/>
    </location>
</feature>
<evidence type="ECO:0000313" key="5">
    <source>
        <dbReference type="EMBL" id="EFN87096.1"/>
    </source>
</evidence>
<dbReference type="GO" id="GO:0009408">
    <property type="term" value="P:response to heat"/>
    <property type="evidence" value="ECO:0007669"/>
    <property type="project" value="TreeGrafter"/>
</dbReference>
<proteinExistence type="inferred from homology"/>
<dbReference type="GO" id="GO:0005634">
    <property type="term" value="C:nucleus"/>
    <property type="evidence" value="ECO:0007669"/>
    <property type="project" value="TreeGrafter"/>
</dbReference>
<dbReference type="SUPFAM" id="SSF49764">
    <property type="entry name" value="HSP20-like chaperones"/>
    <property type="match status" value="1"/>
</dbReference>
<dbReference type="OrthoDB" id="1431247at2759"/>
<accession>E2BB05</accession>